<keyword evidence="3" id="KW-1185">Reference proteome</keyword>
<evidence type="ECO:0000256" key="1">
    <source>
        <dbReference type="SAM" id="Phobius"/>
    </source>
</evidence>
<comment type="caution">
    <text evidence="2">The sequence shown here is derived from an EMBL/GenBank/DDBJ whole genome shotgun (WGS) entry which is preliminary data.</text>
</comment>
<dbReference type="AlphaFoldDB" id="A0A4U0H9V8"/>
<name>A0A4U0H9V8_9SPHI</name>
<proteinExistence type="predicted"/>
<keyword evidence="1" id="KW-0812">Transmembrane</keyword>
<protein>
    <submittedName>
        <fullName evidence="2">Uncharacterized protein</fullName>
    </submittedName>
</protein>
<evidence type="ECO:0000313" key="3">
    <source>
        <dbReference type="Proteomes" id="UP000309872"/>
    </source>
</evidence>
<evidence type="ECO:0000313" key="2">
    <source>
        <dbReference type="EMBL" id="TJY68713.1"/>
    </source>
</evidence>
<sequence length="128" mass="14705">MSKYLKYILLLLAVAGGIYGIHYFVLAGQDVQHYWVQSGYSLQGLYLFGFIASFFVTILVLLGQWLMPQNVGFIFLGVMTVKAIGSYLFIKNGLNKFENDFIEYNFLVVFFVFLFFDVFVAFKAINKT</sequence>
<keyword evidence="1" id="KW-1133">Transmembrane helix</keyword>
<dbReference type="OrthoDB" id="1356182at2"/>
<dbReference type="EMBL" id="SUKA01000001">
    <property type="protein sequence ID" value="TJY68713.1"/>
    <property type="molecule type" value="Genomic_DNA"/>
</dbReference>
<gene>
    <name evidence="2" type="ORF">FAZ19_05520</name>
</gene>
<organism evidence="2 3">
    <name type="scientific">Sphingobacterium alkalisoli</name>
    <dbReference type="NCBI Taxonomy" id="1874115"/>
    <lineage>
        <taxon>Bacteria</taxon>
        <taxon>Pseudomonadati</taxon>
        <taxon>Bacteroidota</taxon>
        <taxon>Sphingobacteriia</taxon>
        <taxon>Sphingobacteriales</taxon>
        <taxon>Sphingobacteriaceae</taxon>
        <taxon>Sphingobacterium</taxon>
    </lineage>
</organism>
<dbReference type="RefSeq" id="WP_136819681.1">
    <property type="nucleotide sequence ID" value="NZ_BMJX01000001.1"/>
</dbReference>
<feature type="transmembrane region" description="Helical" evidence="1">
    <location>
        <begin position="45"/>
        <end position="66"/>
    </location>
</feature>
<accession>A0A4U0H9V8</accession>
<feature type="transmembrane region" description="Helical" evidence="1">
    <location>
        <begin position="7"/>
        <end position="25"/>
    </location>
</feature>
<feature type="transmembrane region" description="Helical" evidence="1">
    <location>
        <begin position="73"/>
        <end position="90"/>
    </location>
</feature>
<dbReference type="Proteomes" id="UP000309872">
    <property type="component" value="Unassembled WGS sequence"/>
</dbReference>
<feature type="transmembrane region" description="Helical" evidence="1">
    <location>
        <begin position="102"/>
        <end position="122"/>
    </location>
</feature>
<reference evidence="2 3" key="1">
    <citation type="submission" date="2019-04" db="EMBL/GenBank/DDBJ databases">
        <title>Sphingobacterium olei sp. nov., isolated from oil-contaminated soil.</title>
        <authorList>
            <person name="Liu B."/>
        </authorList>
    </citation>
    <scope>NUCLEOTIDE SEQUENCE [LARGE SCALE GENOMIC DNA]</scope>
    <source>
        <strain evidence="2 3">Y3L14</strain>
    </source>
</reference>
<keyword evidence="1" id="KW-0472">Membrane</keyword>